<accession>A0A2C8F6C4</accession>
<dbReference type="Proteomes" id="UP000219215">
    <property type="component" value="Chromosome DPRO"/>
</dbReference>
<dbReference type="EMBL" id="LT907975">
    <property type="protein sequence ID" value="SOB57926.1"/>
    <property type="molecule type" value="Genomic_DNA"/>
</dbReference>
<protein>
    <submittedName>
        <fullName evidence="1">Uncharacterized protein</fullName>
    </submittedName>
</protein>
<evidence type="ECO:0000313" key="2">
    <source>
        <dbReference type="Proteomes" id="UP000219215"/>
    </source>
</evidence>
<evidence type="ECO:0000313" key="1">
    <source>
        <dbReference type="EMBL" id="SOB57926.1"/>
    </source>
</evidence>
<reference evidence="2" key="1">
    <citation type="submission" date="2017-09" db="EMBL/GenBank/DDBJ databases">
        <authorList>
            <person name="Regsiter A."/>
            <person name="William W."/>
        </authorList>
    </citation>
    <scope>NUCLEOTIDE SEQUENCE [LARGE SCALE GENOMIC DNA]</scope>
    <source>
        <strain evidence="2">500-1</strain>
    </source>
</reference>
<dbReference type="KEGG" id="pprf:DPRO_1039"/>
<dbReference type="AlphaFoldDB" id="A0A2C8F6C4"/>
<organism evidence="1 2">
    <name type="scientific">Pseudodesulfovibrio profundus</name>
    <dbReference type="NCBI Taxonomy" id="57320"/>
    <lineage>
        <taxon>Bacteria</taxon>
        <taxon>Pseudomonadati</taxon>
        <taxon>Thermodesulfobacteriota</taxon>
        <taxon>Desulfovibrionia</taxon>
        <taxon>Desulfovibrionales</taxon>
        <taxon>Desulfovibrionaceae</taxon>
    </lineage>
</organism>
<name>A0A2C8F6C4_9BACT</name>
<gene>
    <name evidence="1" type="ORF">DPRO_1039</name>
</gene>
<proteinExistence type="predicted"/>
<keyword evidence="2" id="KW-1185">Reference proteome</keyword>
<sequence>MTAVAAMVAAIASVYSAASHWRLRNRELYVSRLSEHLESLSAATHEVMCIAYTTSRKIQSGRFKEAKELVRENEKAQGAIRSLEELKARTRYILPEFDIAFQQLIRINSYLTHCAKDGDRAKQLVEYGNDLRASLDAVVIASMKSGEPPRQELVRNLTANAQKLKDYFENSGNK</sequence>